<keyword evidence="2" id="KW-1185">Reference proteome</keyword>
<accession>A0A368Z790</accession>
<dbReference type="EMBL" id="QPJL01000002">
    <property type="protein sequence ID" value="RCW88283.1"/>
    <property type="molecule type" value="Genomic_DNA"/>
</dbReference>
<evidence type="ECO:0000313" key="2">
    <source>
        <dbReference type="Proteomes" id="UP000253345"/>
    </source>
</evidence>
<protein>
    <submittedName>
        <fullName evidence="1">Uncharacterized protein</fullName>
    </submittedName>
</protein>
<dbReference type="AlphaFoldDB" id="A0A368Z790"/>
<gene>
    <name evidence="1" type="ORF">DFP89_102213</name>
</gene>
<reference evidence="1 2" key="1">
    <citation type="submission" date="2018-07" db="EMBL/GenBank/DDBJ databases">
        <title>Genomic Encyclopedia of Type Strains, Phase III (KMG-III): the genomes of soil and plant-associated and newly described type strains.</title>
        <authorList>
            <person name="Whitman W."/>
        </authorList>
    </citation>
    <scope>NUCLEOTIDE SEQUENCE [LARGE SCALE GENOMIC DNA]</scope>
    <source>
        <strain evidence="1 2">CECT 8525</strain>
    </source>
</reference>
<dbReference type="RefSeq" id="WP_114348007.1">
    <property type="nucleotide sequence ID" value="NZ_QPJL01000002.1"/>
</dbReference>
<organism evidence="1 2">
    <name type="scientific">Paracoccus lutimaris</name>
    <dbReference type="NCBI Taxonomy" id="1490030"/>
    <lineage>
        <taxon>Bacteria</taxon>
        <taxon>Pseudomonadati</taxon>
        <taxon>Pseudomonadota</taxon>
        <taxon>Alphaproteobacteria</taxon>
        <taxon>Rhodobacterales</taxon>
        <taxon>Paracoccaceae</taxon>
        <taxon>Paracoccus</taxon>
    </lineage>
</organism>
<proteinExistence type="predicted"/>
<evidence type="ECO:0000313" key="1">
    <source>
        <dbReference type="EMBL" id="RCW88283.1"/>
    </source>
</evidence>
<comment type="caution">
    <text evidence="1">The sequence shown here is derived from an EMBL/GenBank/DDBJ whole genome shotgun (WGS) entry which is preliminary data.</text>
</comment>
<sequence>MAAYKEQLQRVWHAFTAENGTVPATAREAVQWGVSRGMIVPPEIDPLDKLAEDMSTALREEYATDDCGRRYRVNHAVRVSKGGVQLTLWGVMQDASREHMQKAFIQRREQIVGDCVQLATDVEAYNAMKPEQKAIQMIFDFRDDVEERRSWDKDEAA</sequence>
<dbReference type="Proteomes" id="UP000253345">
    <property type="component" value="Unassembled WGS sequence"/>
</dbReference>
<dbReference type="OrthoDB" id="7565928at2"/>
<name>A0A368Z790_9RHOB</name>